<evidence type="ECO:0000256" key="7">
    <source>
        <dbReference type="HAMAP-Rule" id="MF_00208"/>
    </source>
</evidence>
<name>A0A1H7IG20_9GAMM</name>
<evidence type="ECO:0000313" key="12">
    <source>
        <dbReference type="EMBL" id="SEK61409.1"/>
    </source>
</evidence>
<keyword evidence="7" id="KW-0547">Nucleotide-binding</keyword>
<evidence type="ECO:0000259" key="9">
    <source>
        <dbReference type="Pfam" id="PF01225"/>
    </source>
</evidence>
<feature type="binding site" evidence="7">
    <location>
        <position position="399"/>
    </location>
    <ligand>
        <name>meso-2,6-diaminopimelate</name>
        <dbReference type="ChEBI" id="CHEBI:57791"/>
    </ligand>
</feature>
<protein>
    <recommendedName>
        <fullName evidence="7">UDP-N-acetylmuramoyl-L-alanyl-D-glutamate--2,6-diaminopimelate ligase</fullName>
        <ecNumber evidence="7">6.3.2.13</ecNumber>
    </recommendedName>
    <alternativeName>
        <fullName evidence="7">Meso-A2pm-adding enzyme</fullName>
    </alternativeName>
    <alternativeName>
        <fullName evidence="7">Meso-diaminopimelate-adding enzyme</fullName>
    </alternativeName>
    <alternativeName>
        <fullName evidence="7">UDP-MurNAc-L-Ala-D-Glu:meso-diaminopimelate ligase</fullName>
    </alternativeName>
    <alternativeName>
        <fullName evidence="7">UDP-MurNAc-tripeptide synthetase</fullName>
    </alternativeName>
    <alternativeName>
        <fullName evidence="7">UDP-N-acetylmuramyl-tripeptide synthetase</fullName>
    </alternativeName>
</protein>
<feature type="binding site" evidence="7">
    <location>
        <position position="202"/>
    </location>
    <ligand>
        <name>UDP-N-acetyl-alpha-D-muramoyl-L-alanyl-D-glutamate</name>
        <dbReference type="ChEBI" id="CHEBI:83900"/>
    </ligand>
</feature>
<comment type="function">
    <text evidence="7">Catalyzes the addition of meso-diaminopimelic acid to the nucleotide precursor UDP-N-acetylmuramoyl-L-alanyl-D-glutamate (UMAG) in the biosynthesis of bacterial cell-wall peptidoglycan.</text>
</comment>
<feature type="binding site" evidence="7">
    <location>
        <position position="204"/>
    </location>
    <ligand>
        <name>UDP-N-acetyl-alpha-D-muramoyl-L-alanyl-D-glutamate</name>
        <dbReference type="ChEBI" id="CHEBI:83900"/>
    </ligand>
</feature>
<dbReference type="Gene3D" id="3.40.1190.10">
    <property type="entry name" value="Mur-like, catalytic domain"/>
    <property type="match status" value="1"/>
</dbReference>
<keyword evidence="7" id="KW-0067">ATP-binding</keyword>
<reference evidence="13" key="1">
    <citation type="submission" date="2016-10" db="EMBL/GenBank/DDBJ databases">
        <authorList>
            <person name="Varghese N."/>
            <person name="Submissions S."/>
        </authorList>
    </citation>
    <scope>NUCLEOTIDE SEQUENCE [LARGE SCALE GENOMIC DNA]</scope>
    <source>
        <strain evidence="13">CGMCC 1.9150</strain>
    </source>
</reference>
<dbReference type="GO" id="GO:0005737">
    <property type="term" value="C:cytoplasm"/>
    <property type="evidence" value="ECO:0007669"/>
    <property type="project" value="UniProtKB-SubCell"/>
</dbReference>
<dbReference type="Pfam" id="PF02875">
    <property type="entry name" value="Mur_ligase_C"/>
    <property type="match status" value="1"/>
</dbReference>
<keyword evidence="5 7" id="KW-0131">Cell cycle</keyword>
<comment type="subcellular location">
    <subcellularLocation>
        <location evidence="7 8">Cytoplasm</location>
    </subcellularLocation>
</comment>
<dbReference type="InterPro" id="IPR005761">
    <property type="entry name" value="UDP-N-AcMur-Glu-dNH2Pim_ligase"/>
</dbReference>
<feature type="modified residue" description="N6-carboxylysine" evidence="7">
    <location>
        <position position="236"/>
    </location>
</feature>
<dbReference type="GO" id="GO:0008765">
    <property type="term" value="F:UDP-N-acetylmuramoylalanyl-D-glutamate-2,6-diaminopimelate ligase activity"/>
    <property type="evidence" value="ECO:0007669"/>
    <property type="project" value="UniProtKB-UniRule"/>
</dbReference>
<dbReference type="GO" id="GO:0008360">
    <property type="term" value="P:regulation of cell shape"/>
    <property type="evidence" value="ECO:0007669"/>
    <property type="project" value="UniProtKB-KW"/>
</dbReference>
<evidence type="ECO:0000256" key="6">
    <source>
        <dbReference type="ARBA" id="ARBA00023316"/>
    </source>
</evidence>
<dbReference type="Pfam" id="PF01225">
    <property type="entry name" value="Mur_ligase"/>
    <property type="match status" value="1"/>
</dbReference>
<accession>A0A1H7IG20</accession>
<evidence type="ECO:0000313" key="13">
    <source>
        <dbReference type="Proteomes" id="UP000198807"/>
    </source>
</evidence>
<dbReference type="GO" id="GO:0000287">
    <property type="term" value="F:magnesium ion binding"/>
    <property type="evidence" value="ECO:0007669"/>
    <property type="project" value="UniProtKB-UniRule"/>
</dbReference>
<keyword evidence="7 12" id="KW-0436">Ligase</keyword>
<dbReference type="NCBIfam" id="TIGR01085">
    <property type="entry name" value="murE"/>
    <property type="match status" value="1"/>
</dbReference>
<keyword evidence="4 7" id="KW-0573">Peptidoglycan synthesis</keyword>
<dbReference type="EMBL" id="FOBC01000003">
    <property type="protein sequence ID" value="SEK61409.1"/>
    <property type="molecule type" value="Genomic_DNA"/>
</dbReference>
<dbReference type="Proteomes" id="UP000198807">
    <property type="component" value="Unassembled WGS sequence"/>
</dbReference>
<feature type="binding site" evidence="7">
    <location>
        <position position="196"/>
    </location>
    <ligand>
        <name>UDP-N-acetyl-alpha-D-muramoyl-L-alanyl-D-glutamate</name>
        <dbReference type="ChEBI" id="CHEBI:83900"/>
    </ligand>
</feature>
<feature type="binding site" evidence="7">
    <location>
        <position position="480"/>
    </location>
    <ligand>
        <name>meso-2,6-diaminopimelate</name>
        <dbReference type="ChEBI" id="CHEBI:57791"/>
    </ligand>
</feature>
<organism evidence="12 13">
    <name type="scientific">Halomonas daqiaonensis</name>
    <dbReference type="NCBI Taxonomy" id="650850"/>
    <lineage>
        <taxon>Bacteria</taxon>
        <taxon>Pseudomonadati</taxon>
        <taxon>Pseudomonadota</taxon>
        <taxon>Gammaproteobacteria</taxon>
        <taxon>Oceanospirillales</taxon>
        <taxon>Halomonadaceae</taxon>
        <taxon>Halomonas</taxon>
    </lineage>
</organism>
<dbReference type="SUPFAM" id="SSF63418">
    <property type="entry name" value="MurE/MurF N-terminal domain"/>
    <property type="match status" value="1"/>
</dbReference>
<keyword evidence="7" id="KW-0460">Magnesium</keyword>
<dbReference type="SUPFAM" id="SSF53244">
    <property type="entry name" value="MurD-like peptide ligases, peptide-binding domain"/>
    <property type="match status" value="1"/>
</dbReference>
<sequence>MSEPWRENAMQLTAERLEAGLCGLWPDCRRALADILLPDIVRLVLDSRRLAAGDVFVAVPGVAADGRDFIPAALAAGASLVLAHDDGAPGLDDPRVLWLTGLREAQGELGQVLFAVPRDLVLVGVTGTNGKSSVTHYLAELSNALGIDTGLIGTLGHGRPGRLAAGQLTTPGPLALQAALGELAADGVRRVAMEVSSHALEQGRLDGCCVHAAVFTNLSRDHLDYHDSMAAYAAAKARLFRRHELELAVVNGDDPLARLMLAGLHSHVRVLGVGQDESVTLRVIDWIPHDEGQRALIATPEGERVLELGLMGRFNLDNVLLAMATLYGLGHSLETLFTAAADLAPVPGRMQCLTGQGRPTVVIDYAHTPDALDNALSALRAHLPGDGRLWCLFGCGGDRDTGKRPLMAAAARQQADRLVITDDNPRGEDPAVIRAQILEGLGDAERTEVLELAGRREAIARVLAEAASDDVVLIAGKGHEEYQEVAGVRHPFSDLAEAERGLAAHSRQYQGDGPR</sequence>
<dbReference type="AlphaFoldDB" id="A0A1H7IG20"/>
<evidence type="ECO:0000256" key="5">
    <source>
        <dbReference type="ARBA" id="ARBA00023306"/>
    </source>
</evidence>
<dbReference type="GO" id="GO:0051301">
    <property type="term" value="P:cell division"/>
    <property type="evidence" value="ECO:0007669"/>
    <property type="project" value="UniProtKB-KW"/>
</dbReference>
<feature type="binding site" evidence="7">
    <location>
        <position position="476"/>
    </location>
    <ligand>
        <name>meso-2,6-diaminopimelate</name>
        <dbReference type="ChEBI" id="CHEBI:57791"/>
    </ligand>
</feature>
<comment type="cofactor">
    <cofactor evidence="7">
        <name>Mg(2+)</name>
        <dbReference type="ChEBI" id="CHEBI:18420"/>
    </cofactor>
</comment>
<dbReference type="NCBIfam" id="NF001126">
    <property type="entry name" value="PRK00139.1-4"/>
    <property type="match status" value="1"/>
</dbReference>
<dbReference type="UniPathway" id="UPA00219"/>
<evidence type="ECO:0000256" key="1">
    <source>
        <dbReference type="ARBA" id="ARBA00005898"/>
    </source>
</evidence>
<evidence type="ECO:0000256" key="4">
    <source>
        <dbReference type="ARBA" id="ARBA00022984"/>
    </source>
</evidence>
<dbReference type="Gene3D" id="3.90.190.20">
    <property type="entry name" value="Mur ligase, C-terminal domain"/>
    <property type="match status" value="1"/>
</dbReference>
<feature type="domain" description="Mur ligase N-terminal catalytic" evidence="9">
    <location>
        <begin position="43"/>
        <end position="87"/>
    </location>
</feature>
<dbReference type="HAMAP" id="MF_00208">
    <property type="entry name" value="MurE"/>
    <property type="match status" value="1"/>
</dbReference>
<evidence type="ECO:0000256" key="2">
    <source>
        <dbReference type="ARBA" id="ARBA00022618"/>
    </source>
</evidence>
<keyword evidence="2 7" id="KW-0132">Cell division</keyword>
<dbReference type="GO" id="GO:0071555">
    <property type="term" value="P:cell wall organization"/>
    <property type="evidence" value="ECO:0007669"/>
    <property type="project" value="UniProtKB-KW"/>
</dbReference>
<evidence type="ECO:0000259" key="10">
    <source>
        <dbReference type="Pfam" id="PF02875"/>
    </source>
</evidence>
<evidence type="ECO:0000259" key="11">
    <source>
        <dbReference type="Pfam" id="PF08245"/>
    </source>
</evidence>
<dbReference type="PANTHER" id="PTHR23135:SF4">
    <property type="entry name" value="UDP-N-ACETYLMURAMOYL-L-ALANYL-D-GLUTAMATE--2,6-DIAMINOPIMELATE LIGASE MURE HOMOLOG, CHLOROPLASTIC"/>
    <property type="match status" value="1"/>
</dbReference>
<dbReference type="InterPro" id="IPR036565">
    <property type="entry name" value="Mur-like_cat_sf"/>
</dbReference>
<keyword evidence="13" id="KW-1185">Reference proteome</keyword>
<keyword evidence="6 7" id="KW-0961">Cell wall biogenesis/degradation</keyword>
<dbReference type="Gene3D" id="3.40.1390.10">
    <property type="entry name" value="MurE/MurF, N-terminal domain"/>
    <property type="match status" value="1"/>
</dbReference>
<dbReference type="SUPFAM" id="SSF53623">
    <property type="entry name" value="MurD-like peptide ligases, catalytic domain"/>
    <property type="match status" value="1"/>
</dbReference>
<feature type="binding site" evidence="7">
    <location>
        <position position="45"/>
    </location>
    <ligand>
        <name>UDP-N-acetyl-alpha-D-muramoyl-L-alanyl-D-glutamate</name>
        <dbReference type="ChEBI" id="CHEBI:83900"/>
    </ligand>
</feature>
<comment type="catalytic activity">
    <reaction evidence="7">
        <text>UDP-N-acetyl-alpha-D-muramoyl-L-alanyl-D-glutamate + meso-2,6-diaminopimelate + ATP = UDP-N-acetyl-alpha-D-muramoyl-L-alanyl-gamma-D-glutamyl-meso-2,6-diaminopimelate + ADP + phosphate + H(+)</text>
        <dbReference type="Rhea" id="RHEA:23676"/>
        <dbReference type="ChEBI" id="CHEBI:15378"/>
        <dbReference type="ChEBI" id="CHEBI:30616"/>
        <dbReference type="ChEBI" id="CHEBI:43474"/>
        <dbReference type="ChEBI" id="CHEBI:57791"/>
        <dbReference type="ChEBI" id="CHEBI:83900"/>
        <dbReference type="ChEBI" id="CHEBI:83905"/>
        <dbReference type="ChEBI" id="CHEBI:456216"/>
        <dbReference type="EC" id="6.3.2.13"/>
    </reaction>
</comment>
<comment type="caution">
    <text evidence="7">Lacks conserved residue(s) required for the propagation of feature annotation.</text>
</comment>
<feature type="binding site" evidence="7">
    <location>
        <position position="47"/>
    </location>
    <ligand>
        <name>UDP-N-acetyl-alpha-D-muramoyl-L-alanyl-D-glutamate</name>
        <dbReference type="ChEBI" id="CHEBI:83900"/>
    </ligand>
</feature>
<keyword evidence="7" id="KW-0963">Cytoplasm</keyword>
<dbReference type="GO" id="GO:0005524">
    <property type="term" value="F:ATP binding"/>
    <property type="evidence" value="ECO:0007669"/>
    <property type="project" value="UniProtKB-UniRule"/>
</dbReference>
<evidence type="ECO:0000256" key="8">
    <source>
        <dbReference type="RuleBase" id="RU004135"/>
    </source>
</evidence>
<dbReference type="InterPro" id="IPR036615">
    <property type="entry name" value="Mur_ligase_C_dom_sf"/>
</dbReference>
<feature type="short sequence motif" description="Meso-diaminopimelate recognition motif" evidence="7">
    <location>
        <begin position="423"/>
        <end position="426"/>
    </location>
</feature>
<dbReference type="InterPro" id="IPR000713">
    <property type="entry name" value="Mur_ligase_N"/>
</dbReference>
<dbReference type="InterPro" id="IPR035911">
    <property type="entry name" value="MurE/MurF_N"/>
</dbReference>
<feature type="domain" description="Mur ligase central" evidence="11">
    <location>
        <begin position="125"/>
        <end position="325"/>
    </location>
</feature>
<dbReference type="STRING" id="650850.SAMN04488129_103109"/>
<comment type="PTM">
    <text evidence="7">Carboxylation is probably crucial for Mg(2+) binding and, consequently, for the gamma-phosphate positioning of ATP.</text>
</comment>
<comment type="similarity">
    <text evidence="1 7">Belongs to the MurCDEF family. MurE subfamily.</text>
</comment>
<feature type="binding site" evidence="7">
    <location>
        <begin position="423"/>
        <end position="426"/>
    </location>
    <ligand>
        <name>meso-2,6-diaminopimelate</name>
        <dbReference type="ChEBI" id="CHEBI:57791"/>
    </ligand>
</feature>
<keyword evidence="3 7" id="KW-0133">Cell shape</keyword>
<dbReference type="InterPro" id="IPR004101">
    <property type="entry name" value="Mur_ligase_C"/>
</dbReference>
<dbReference type="NCBIfam" id="NF001124">
    <property type="entry name" value="PRK00139.1-2"/>
    <property type="match status" value="1"/>
</dbReference>
<dbReference type="EC" id="6.3.2.13" evidence="7"/>
<evidence type="ECO:0000256" key="3">
    <source>
        <dbReference type="ARBA" id="ARBA00022960"/>
    </source>
</evidence>
<dbReference type="GO" id="GO:0009252">
    <property type="term" value="P:peptidoglycan biosynthetic process"/>
    <property type="evidence" value="ECO:0007669"/>
    <property type="project" value="UniProtKB-UniRule"/>
</dbReference>
<dbReference type="PANTHER" id="PTHR23135">
    <property type="entry name" value="MUR LIGASE FAMILY MEMBER"/>
    <property type="match status" value="1"/>
</dbReference>
<gene>
    <name evidence="7" type="primary">murE</name>
    <name evidence="12" type="ORF">SAMN04488129_103109</name>
</gene>
<dbReference type="InterPro" id="IPR013221">
    <property type="entry name" value="Mur_ligase_cen"/>
</dbReference>
<comment type="pathway">
    <text evidence="7 8">Cell wall biogenesis; peptidoglycan biosynthesis.</text>
</comment>
<proteinExistence type="inferred from homology"/>
<feature type="binding site" evidence="7">
    <location>
        <begin position="169"/>
        <end position="170"/>
    </location>
    <ligand>
        <name>UDP-N-acetyl-alpha-D-muramoyl-L-alanyl-D-glutamate</name>
        <dbReference type="ChEBI" id="CHEBI:83900"/>
    </ligand>
</feature>
<feature type="binding site" evidence="7">
    <location>
        <begin position="127"/>
        <end position="133"/>
    </location>
    <ligand>
        <name>ATP</name>
        <dbReference type="ChEBI" id="CHEBI:30616"/>
    </ligand>
</feature>
<feature type="domain" description="Mur ligase C-terminal" evidence="10">
    <location>
        <begin position="348"/>
        <end position="478"/>
    </location>
</feature>
<dbReference type="Pfam" id="PF08245">
    <property type="entry name" value="Mur_ligase_M"/>
    <property type="match status" value="1"/>
</dbReference>